<comment type="caution">
    <text evidence="1">The sequence shown here is derived from an EMBL/GenBank/DDBJ whole genome shotgun (WGS) entry which is preliminary data.</text>
</comment>
<evidence type="ECO:0000313" key="2">
    <source>
        <dbReference type="Proteomes" id="UP000265520"/>
    </source>
</evidence>
<dbReference type="EMBL" id="LXQA010308684">
    <property type="protein sequence ID" value="MCI42766.1"/>
    <property type="molecule type" value="Genomic_DNA"/>
</dbReference>
<reference evidence="1 2" key="1">
    <citation type="journal article" date="2018" name="Front. Plant Sci.">
        <title>Red Clover (Trifolium pratense) and Zigzag Clover (T. medium) - A Picture of Genomic Similarities and Differences.</title>
        <authorList>
            <person name="Dluhosova J."/>
            <person name="Istvanek J."/>
            <person name="Nedelnik J."/>
            <person name="Repkova J."/>
        </authorList>
    </citation>
    <scope>NUCLEOTIDE SEQUENCE [LARGE SCALE GENOMIC DNA]</scope>
    <source>
        <strain evidence="2">cv. 10/8</strain>
        <tissue evidence="1">Leaf</tissue>
    </source>
</reference>
<evidence type="ECO:0000313" key="1">
    <source>
        <dbReference type="EMBL" id="MCI42766.1"/>
    </source>
</evidence>
<sequence length="55" mass="6295">VRETSEILNWNLLITLDDGLDLSDYELVIRNETQEIEESFGVQHTVTALEVSMTN</sequence>
<accession>A0A392S4F8</accession>
<proteinExistence type="predicted"/>
<feature type="non-terminal residue" evidence="1">
    <location>
        <position position="1"/>
    </location>
</feature>
<protein>
    <submittedName>
        <fullName evidence="1">Uncharacterized protein</fullName>
    </submittedName>
</protein>
<dbReference type="Proteomes" id="UP000265520">
    <property type="component" value="Unassembled WGS sequence"/>
</dbReference>
<name>A0A392S4F8_9FABA</name>
<dbReference type="AlphaFoldDB" id="A0A392S4F8"/>
<keyword evidence="2" id="KW-1185">Reference proteome</keyword>
<organism evidence="1 2">
    <name type="scientific">Trifolium medium</name>
    <dbReference type="NCBI Taxonomy" id="97028"/>
    <lineage>
        <taxon>Eukaryota</taxon>
        <taxon>Viridiplantae</taxon>
        <taxon>Streptophyta</taxon>
        <taxon>Embryophyta</taxon>
        <taxon>Tracheophyta</taxon>
        <taxon>Spermatophyta</taxon>
        <taxon>Magnoliopsida</taxon>
        <taxon>eudicotyledons</taxon>
        <taxon>Gunneridae</taxon>
        <taxon>Pentapetalae</taxon>
        <taxon>rosids</taxon>
        <taxon>fabids</taxon>
        <taxon>Fabales</taxon>
        <taxon>Fabaceae</taxon>
        <taxon>Papilionoideae</taxon>
        <taxon>50 kb inversion clade</taxon>
        <taxon>NPAAA clade</taxon>
        <taxon>Hologalegina</taxon>
        <taxon>IRL clade</taxon>
        <taxon>Trifolieae</taxon>
        <taxon>Trifolium</taxon>
    </lineage>
</organism>